<dbReference type="Pfam" id="PF21234">
    <property type="entry name" value="Phosphatase-like_N"/>
    <property type="match status" value="1"/>
</dbReference>
<dbReference type="SUPFAM" id="SSF52788">
    <property type="entry name" value="Phosphotyrosine protein phosphatases I"/>
    <property type="match status" value="1"/>
</dbReference>
<evidence type="ECO:0000313" key="7">
    <source>
        <dbReference type="Proteomes" id="UP000632535"/>
    </source>
</evidence>
<dbReference type="Pfam" id="PF01022">
    <property type="entry name" value="HTH_5"/>
    <property type="match status" value="1"/>
</dbReference>
<keyword evidence="4" id="KW-0804">Transcription</keyword>
<feature type="domain" description="HTH arsR-type" evidence="5">
    <location>
        <begin position="32"/>
        <end position="132"/>
    </location>
</feature>
<comment type="caution">
    <text evidence="6">The sequence shown here is derived from an EMBL/GenBank/DDBJ whole genome shotgun (WGS) entry which is preliminary data.</text>
</comment>
<keyword evidence="1" id="KW-0059">Arsenical resistance</keyword>
<evidence type="ECO:0000256" key="2">
    <source>
        <dbReference type="ARBA" id="ARBA00023015"/>
    </source>
</evidence>
<dbReference type="InterPro" id="IPR001845">
    <property type="entry name" value="HTH_ArsR_DNA-bd_dom"/>
</dbReference>
<organism evidence="6 7">
    <name type="scientific">Isoptericola cucumis</name>
    <dbReference type="NCBI Taxonomy" id="1776856"/>
    <lineage>
        <taxon>Bacteria</taxon>
        <taxon>Bacillati</taxon>
        <taxon>Actinomycetota</taxon>
        <taxon>Actinomycetes</taxon>
        <taxon>Micrococcales</taxon>
        <taxon>Promicromonosporaceae</taxon>
        <taxon>Isoptericola</taxon>
    </lineage>
</organism>
<dbReference type="PANTHER" id="PTHR43428:SF1">
    <property type="entry name" value="ARSENATE REDUCTASE"/>
    <property type="match status" value="1"/>
</dbReference>
<dbReference type="Pfam" id="PF01451">
    <property type="entry name" value="LMWPc"/>
    <property type="match status" value="1"/>
</dbReference>
<evidence type="ECO:0000256" key="1">
    <source>
        <dbReference type="ARBA" id="ARBA00022849"/>
    </source>
</evidence>
<dbReference type="PROSITE" id="PS00846">
    <property type="entry name" value="HTH_ARSR_1"/>
    <property type="match status" value="1"/>
</dbReference>
<dbReference type="InterPro" id="IPR011991">
    <property type="entry name" value="ArsR-like_HTH"/>
</dbReference>
<gene>
    <name evidence="6" type="ORF">GCM10007368_15420</name>
</gene>
<dbReference type="SUPFAM" id="SSF46785">
    <property type="entry name" value="Winged helix' DNA-binding domain"/>
    <property type="match status" value="1"/>
</dbReference>
<dbReference type="InterPro" id="IPR018334">
    <property type="entry name" value="ArsR_HTH"/>
</dbReference>
<keyword evidence="3" id="KW-0238">DNA-binding</keyword>
<protein>
    <recommendedName>
        <fullName evidence="5">HTH arsR-type domain-containing protein</fullName>
    </recommendedName>
</protein>
<evidence type="ECO:0000313" key="6">
    <source>
        <dbReference type="EMBL" id="GGI07288.1"/>
    </source>
</evidence>
<dbReference type="SMART" id="SM00226">
    <property type="entry name" value="LMWPc"/>
    <property type="match status" value="1"/>
</dbReference>
<keyword evidence="7" id="KW-1185">Reference proteome</keyword>
<dbReference type="InterPro" id="IPR048716">
    <property type="entry name" value="Phosphatase-like_N"/>
</dbReference>
<evidence type="ECO:0000259" key="5">
    <source>
        <dbReference type="PROSITE" id="PS50987"/>
    </source>
</evidence>
<dbReference type="InterPro" id="IPR036196">
    <property type="entry name" value="Ptyr_pPase_sf"/>
</dbReference>
<dbReference type="RefSeq" id="WP_188523069.1">
    <property type="nucleotide sequence ID" value="NZ_BMDG01000004.1"/>
</dbReference>
<evidence type="ECO:0000256" key="4">
    <source>
        <dbReference type="ARBA" id="ARBA00023163"/>
    </source>
</evidence>
<accession>A0ABQ2B756</accession>
<dbReference type="InterPro" id="IPR023485">
    <property type="entry name" value="Ptyr_pPase"/>
</dbReference>
<keyword evidence="2" id="KW-0805">Transcription regulation</keyword>
<dbReference type="PANTHER" id="PTHR43428">
    <property type="entry name" value="ARSENATE REDUCTASE"/>
    <property type="match status" value="1"/>
</dbReference>
<dbReference type="Proteomes" id="UP000632535">
    <property type="component" value="Unassembled WGS sequence"/>
</dbReference>
<proteinExistence type="predicted"/>
<dbReference type="Gene3D" id="1.10.10.10">
    <property type="entry name" value="Winged helix-like DNA-binding domain superfamily/Winged helix DNA-binding domain"/>
    <property type="match status" value="1"/>
</dbReference>
<dbReference type="CDD" id="cd00090">
    <property type="entry name" value="HTH_ARSR"/>
    <property type="match status" value="1"/>
</dbReference>
<name>A0ABQ2B756_9MICO</name>
<sequence>MTTTDGTDTKRADLPLTVRDPDCGPSIETHAIGTEAAGVVASTLKALAEPLRLRMLSFLATAPGGEACVCDLAELTDVSQPTVSHHLKVLRDVGVLASERRGTWVWYRITPGYKAAISTLLESFAPAALDALGPHPHLTGLEDADGALDRLARELTMAHSDLGADVILRTVRESYTALARSAKVSAHLLTLTERFALQRLADLTRDASRGDSTGGAEHAGPPQVLFVCVANAGRSQLAAALVRHYAGDRVVVRSAGSTPAADVHPAVRPELAALGADEPFPKPLTDDAVRAADVVITMGCGDVCPILPGKRYEDWLVGDPALASPAGVAAIRDELDTHVRALLVDLLPDLGLPTP</sequence>
<dbReference type="InterPro" id="IPR036388">
    <property type="entry name" value="WH-like_DNA-bd_sf"/>
</dbReference>
<reference evidence="7" key="1">
    <citation type="journal article" date="2019" name="Int. J. Syst. Evol. Microbiol.">
        <title>The Global Catalogue of Microorganisms (GCM) 10K type strain sequencing project: providing services to taxonomists for standard genome sequencing and annotation.</title>
        <authorList>
            <consortium name="The Broad Institute Genomics Platform"/>
            <consortium name="The Broad Institute Genome Sequencing Center for Infectious Disease"/>
            <person name="Wu L."/>
            <person name="Ma J."/>
        </authorList>
    </citation>
    <scope>NUCLEOTIDE SEQUENCE [LARGE SCALE GENOMIC DNA]</scope>
    <source>
        <strain evidence="7">CCM 8653</strain>
    </source>
</reference>
<dbReference type="PRINTS" id="PR00778">
    <property type="entry name" value="HTHARSR"/>
</dbReference>
<dbReference type="EMBL" id="BMDG01000004">
    <property type="protein sequence ID" value="GGI07288.1"/>
    <property type="molecule type" value="Genomic_DNA"/>
</dbReference>
<evidence type="ECO:0000256" key="3">
    <source>
        <dbReference type="ARBA" id="ARBA00023125"/>
    </source>
</evidence>
<dbReference type="SMART" id="SM00418">
    <property type="entry name" value="HTH_ARSR"/>
    <property type="match status" value="1"/>
</dbReference>
<dbReference type="Gene3D" id="3.40.50.2300">
    <property type="match status" value="1"/>
</dbReference>
<dbReference type="Gene3D" id="1.10.8.1060">
    <property type="entry name" value="Corynebacterium glutamicum thioredoxin-dependent arsenate reductase, N-terminal domain"/>
    <property type="match status" value="1"/>
</dbReference>
<dbReference type="PROSITE" id="PS50987">
    <property type="entry name" value="HTH_ARSR_2"/>
    <property type="match status" value="1"/>
</dbReference>
<dbReference type="InterPro" id="IPR036390">
    <property type="entry name" value="WH_DNA-bd_sf"/>
</dbReference>
<dbReference type="NCBIfam" id="NF033788">
    <property type="entry name" value="HTH_metalloreg"/>
    <property type="match status" value="1"/>
</dbReference>
<dbReference type="NCBIfam" id="NF046112">
    <property type="entry name" value="MSMEG_6209_Nter"/>
    <property type="match status" value="1"/>
</dbReference>